<accession>A0ABT6N8R3</accession>
<feature type="domain" description="Peptidase M56" evidence="2">
    <location>
        <begin position="18"/>
        <end position="298"/>
    </location>
</feature>
<keyword evidence="1" id="KW-1133">Transmembrane helix</keyword>
<evidence type="ECO:0000256" key="1">
    <source>
        <dbReference type="SAM" id="Phobius"/>
    </source>
</evidence>
<feature type="transmembrane region" description="Helical" evidence="1">
    <location>
        <begin position="46"/>
        <end position="64"/>
    </location>
</feature>
<dbReference type="RefSeq" id="WP_281092588.1">
    <property type="nucleotide sequence ID" value="NZ_JARYZI010000001.1"/>
</dbReference>
<evidence type="ECO:0000313" key="4">
    <source>
        <dbReference type="EMBL" id="MDH8676789.1"/>
    </source>
</evidence>
<feature type="domain" description="DUF4825" evidence="3">
    <location>
        <begin position="472"/>
        <end position="562"/>
    </location>
</feature>
<dbReference type="Pfam" id="PF05569">
    <property type="entry name" value="Peptidase_M56"/>
    <property type="match status" value="1"/>
</dbReference>
<sequence length="606" mass="69299">MLEKKLFNLYEMLMQINLIDMTLTASIVIIAVMIARVLMTKLPKRYTYILWILPLIRLLVPFSMTSNWSLLSGFGHWFSKSQHYPISSFGGDGINLSASTVSSVVLPSVGKSIGELPVISAATHETFIWSQLLLIIWMIGTLSLWGYYGYKTIVIRRRLVGAKPLGKGVYLSDHIETPFVFGIFSPRIMLPEHIEGDEKTYILAHEHVHIKRLDPIWRALSFLALSIHWFNPLVWASYFLSAKDMERSCDEAVLRTMGVDIKKAYSTSLLKLSMERSALGISPIAFGESDTKGRIKNILKYKKPSFWTLSFGILILLVLATVLLTNPKAISDFSGKTYEVEEIVYEAPVYSFAYTLSTAPIFTVTSDMTLLRKEVFDINWSMANGLSPYKMDETEFDKMFMVPVDKVTKLLKDSAYLYRADADDEAHTFYMVMQQKNGTLYLAVGYDNDRGKSIRWIFKLKETLVYQSIDTLYNYRTQYIGDNTKVGNIVSYLAIPDGFDYDYFELKTSEEPYGLIIHLKAKAELRADAKFGSTLDEMFSHNAQLALSLIKNAQWVEYALSDGYVWEDSYRYERTDLESKSGLSLWDQSKTMDDFIKLLSSIDVWK</sequence>
<evidence type="ECO:0000259" key="3">
    <source>
        <dbReference type="Pfam" id="PF16107"/>
    </source>
</evidence>
<feature type="transmembrane region" description="Helical" evidence="1">
    <location>
        <begin position="12"/>
        <end position="34"/>
    </location>
</feature>
<dbReference type="PANTHER" id="PTHR34978:SF3">
    <property type="entry name" value="SLR0241 PROTEIN"/>
    <property type="match status" value="1"/>
</dbReference>
<keyword evidence="1" id="KW-0812">Transmembrane</keyword>
<gene>
    <name evidence="4" type="ORF">QE109_01455</name>
</gene>
<feature type="transmembrane region" description="Helical" evidence="1">
    <location>
        <begin position="127"/>
        <end position="148"/>
    </location>
</feature>
<keyword evidence="1" id="KW-0472">Membrane</keyword>
<dbReference type="Proteomes" id="UP001158045">
    <property type="component" value="Unassembled WGS sequence"/>
</dbReference>
<dbReference type="CDD" id="cd07341">
    <property type="entry name" value="M56_BlaR1_MecR1_like"/>
    <property type="match status" value="1"/>
</dbReference>
<dbReference type="InterPro" id="IPR032250">
    <property type="entry name" value="DUF4825"/>
</dbReference>
<name>A0ABT6N8R3_9FIRM</name>
<evidence type="ECO:0000259" key="2">
    <source>
        <dbReference type="Pfam" id="PF05569"/>
    </source>
</evidence>
<reference evidence="4 5" key="1">
    <citation type="submission" date="2023-04" db="EMBL/GenBank/DDBJ databases">
        <title>Fusibacter bizertensis strain WBS, isolated from littoral bottom sediments of the Arctic seas - biochemical and genomic analysis.</title>
        <authorList>
            <person name="Brioukhanov A.L."/>
        </authorList>
    </citation>
    <scope>NUCLEOTIDE SEQUENCE [LARGE SCALE GENOMIC DNA]</scope>
    <source>
        <strain evidence="4 5">WBS</strain>
    </source>
</reference>
<dbReference type="EMBL" id="JARYZI010000001">
    <property type="protein sequence ID" value="MDH8676789.1"/>
    <property type="molecule type" value="Genomic_DNA"/>
</dbReference>
<dbReference type="InterPro" id="IPR008756">
    <property type="entry name" value="Peptidase_M56"/>
</dbReference>
<keyword evidence="5" id="KW-1185">Reference proteome</keyword>
<proteinExistence type="predicted"/>
<feature type="transmembrane region" description="Helical" evidence="1">
    <location>
        <begin position="306"/>
        <end position="324"/>
    </location>
</feature>
<evidence type="ECO:0000313" key="5">
    <source>
        <dbReference type="Proteomes" id="UP001158045"/>
    </source>
</evidence>
<dbReference type="PANTHER" id="PTHR34978">
    <property type="entry name" value="POSSIBLE SENSOR-TRANSDUCER PROTEIN BLAR"/>
    <property type="match status" value="1"/>
</dbReference>
<dbReference type="InterPro" id="IPR052173">
    <property type="entry name" value="Beta-lactam_resp_regulator"/>
</dbReference>
<organism evidence="4 5">
    <name type="scientific">Fusibacter bizertensis</name>
    <dbReference type="NCBI Taxonomy" id="1488331"/>
    <lineage>
        <taxon>Bacteria</taxon>
        <taxon>Bacillati</taxon>
        <taxon>Bacillota</taxon>
        <taxon>Clostridia</taxon>
        <taxon>Eubacteriales</taxon>
        <taxon>Eubacteriales Family XII. Incertae Sedis</taxon>
        <taxon>Fusibacter</taxon>
    </lineage>
</organism>
<protein>
    <submittedName>
        <fullName evidence="4">M56 family metallopeptidase</fullName>
    </submittedName>
</protein>
<dbReference type="Pfam" id="PF16107">
    <property type="entry name" value="DUF4825"/>
    <property type="match status" value="1"/>
</dbReference>
<comment type="caution">
    <text evidence="4">The sequence shown here is derived from an EMBL/GenBank/DDBJ whole genome shotgun (WGS) entry which is preliminary data.</text>
</comment>